<protein>
    <submittedName>
        <fullName evidence="2">Uncharacterized protein</fullName>
    </submittedName>
</protein>
<feature type="compositionally biased region" description="Polar residues" evidence="1">
    <location>
        <begin position="175"/>
        <end position="184"/>
    </location>
</feature>
<dbReference type="OMA" id="VENHIFF"/>
<sequence length="367" mass="38095">MSQSNGDDGTVMPLTSSTLLQESTPSKAFSLHRTPLPRWTAEDIRQHVFFLLWVCGIPVHVRYVAHLLQHSAVGQSHAGAAASPASYPAMAQRDVLAQVHQRGGDVNSALRAWPSTSAFAPVSPLLSFIVPLGIAEATTAAAAAAAEATQKERAEGVKEAKSSAESCRSGAMTPKPQQVATASGETHDVDELTAASSPSACTVQAVAVEPEEGFANVMALALYSPAEGANRQVGSVDPSWCSRAYWTAASQSQNWIACFSKSGIAEEGEEEVLRNGAASAAPPLRTLVPSAPASSNANTKRKRRQADASPAPVETVIVDAEDEVMQPNTAGVAAAASGPSAPSKIITATFKSAKAEVAVIVIDSDDE</sequence>
<name>A0A0N0P4T4_LEPSE</name>
<dbReference type="Proteomes" id="UP000038009">
    <property type="component" value="Unassembled WGS sequence"/>
</dbReference>
<evidence type="ECO:0000313" key="2">
    <source>
        <dbReference type="EMBL" id="KPI85666.1"/>
    </source>
</evidence>
<feature type="region of interest" description="Disordered" evidence="1">
    <location>
        <begin position="154"/>
        <end position="187"/>
    </location>
</feature>
<organism evidence="2 3">
    <name type="scientific">Leptomonas seymouri</name>
    <dbReference type="NCBI Taxonomy" id="5684"/>
    <lineage>
        <taxon>Eukaryota</taxon>
        <taxon>Discoba</taxon>
        <taxon>Euglenozoa</taxon>
        <taxon>Kinetoplastea</taxon>
        <taxon>Metakinetoplastina</taxon>
        <taxon>Trypanosomatida</taxon>
        <taxon>Trypanosomatidae</taxon>
        <taxon>Leishmaniinae</taxon>
        <taxon>Leptomonas</taxon>
    </lineage>
</organism>
<evidence type="ECO:0000313" key="3">
    <source>
        <dbReference type="Proteomes" id="UP000038009"/>
    </source>
</evidence>
<comment type="caution">
    <text evidence="2">The sequence shown here is derived from an EMBL/GenBank/DDBJ whole genome shotgun (WGS) entry which is preliminary data.</text>
</comment>
<keyword evidence="3" id="KW-1185">Reference proteome</keyword>
<dbReference type="AlphaFoldDB" id="A0A0N0P4T4"/>
<dbReference type="EMBL" id="LJSK01000173">
    <property type="protein sequence ID" value="KPI85666.1"/>
    <property type="molecule type" value="Genomic_DNA"/>
</dbReference>
<dbReference type="VEuPathDB" id="TriTrypDB:Lsey_0173_0150"/>
<accession>A0A0N0P4T4</accession>
<proteinExistence type="predicted"/>
<evidence type="ECO:0000256" key="1">
    <source>
        <dbReference type="SAM" id="MobiDB-lite"/>
    </source>
</evidence>
<gene>
    <name evidence="2" type="ORF">ABL78_5287</name>
</gene>
<dbReference type="OrthoDB" id="264283at2759"/>
<feature type="region of interest" description="Disordered" evidence="1">
    <location>
        <begin position="283"/>
        <end position="312"/>
    </location>
</feature>
<reference evidence="2 3" key="1">
    <citation type="journal article" date="2015" name="PLoS Pathog.">
        <title>Leptomonas seymouri: Adaptations to the Dixenous Life Cycle Analyzed by Genome Sequencing, Transcriptome Profiling and Co-infection with Leishmania donovani.</title>
        <authorList>
            <person name="Kraeva N."/>
            <person name="Butenko A."/>
            <person name="Hlavacova J."/>
            <person name="Kostygov A."/>
            <person name="Myskova J."/>
            <person name="Grybchuk D."/>
            <person name="Lestinova T."/>
            <person name="Votypka J."/>
            <person name="Volf P."/>
            <person name="Opperdoes F."/>
            <person name="Flegontov P."/>
            <person name="Lukes J."/>
            <person name="Yurchenko V."/>
        </authorList>
    </citation>
    <scope>NUCLEOTIDE SEQUENCE [LARGE SCALE GENOMIC DNA]</scope>
    <source>
        <strain evidence="2 3">ATCC 30220</strain>
    </source>
</reference>